<organism evidence="1 2">
    <name type="scientific">Oceanotoga teriensis</name>
    <dbReference type="NCBI Taxonomy" id="515440"/>
    <lineage>
        <taxon>Bacteria</taxon>
        <taxon>Thermotogati</taxon>
        <taxon>Thermotogota</taxon>
        <taxon>Thermotogae</taxon>
        <taxon>Petrotogales</taxon>
        <taxon>Petrotogaceae</taxon>
        <taxon>Oceanotoga</taxon>
    </lineage>
</organism>
<evidence type="ECO:0000313" key="1">
    <source>
        <dbReference type="EMBL" id="PWJ96507.1"/>
    </source>
</evidence>
<evidence type="ECO:0000313" key="2">
    <source>
        <dbReference type="Proteomes" id="UP000245921"/>
    </source>
</evidence>
<gene>
    <name evidence="1" type="ORF">C7380_10179</name>
</gene>
<reference evidence="1 2" key="1">
    <citation type="submission" date="2018-05" db="EMBL/GenBank/DDBJ databases">
        <title>Genomic Encyclopedia of Type Strains, Phase IV (KMG-IV): sequencing the most valuable type-strain genomes for metagenomic binning, comparative biology and taxonomic classification.</title>
        <authorList>
            <person name="Goeker M."/>
        </authorList>
    </citation>
    <scope>NUCLEOTIDE SEQUENCE [LARGE SCALE GENOMIC DNA]</scope>
    <source>
        <strain evidence="1 2">DSM 24906</strain>
    </source>
</reference>
<accession>A0AA45C8X4</accession>
<name>A0AA45C8X4_9BACT</name>
<dbReference type="Proteomes" id="UP000245921">
    <property type="component" value="Unassembled WGS sequence"/>
</dbReference>
<protein>
    <submittedName>
        <fullName evidence="1">Uncharacterized protein</fullName>
    </submittedName>
</protein>
<comment type="caution">
    <text evidence="1">The sequence shown here is derived from an EMBL/GenBank/DDBJ whole genome shotgun (WGS) entry which is preliminary data.</text>
</comment>
<dbReference type="EMBL" id="QGGI01000001">
    <property type="protein sequence ID" value="PWJ96507.1"/>
    <property type="molecule type" value="Genomic_DNA"/>
</dbReference>
<dbReference type="AlphaFoldDB" id="A0AA45C8X4"/>
<sequence>MEGFISLKQLKKLTEFVDSFCGTTEPSHRKVTFFYDKGLKVYASDGCAKMLMNFSRDFLPFDGVSIIPIRYLKGLLRGSKNQKNSIVKLSILEDKLEIEYDDMTLSAQIQKEEEIPYILKEFTPLKTLNIKDFYNTLDYVSVSANEDDFIEIYTDKNLLNFRYQNQFYILQSSIKDFNQEINIKIPFTSARHIVKSLKKLNKNNNIAIGYKNETLLIYAPGLIMNICSKENDFLKINFSKSILEKLQIDPTHLKKALDKFYISFSKNNISYLIFKQDHSFLYKKENDSNISWKLPYSTINQYLIKIHIRKLRSYLSRMKGKITLFFYEDRIMIKDKNDFIAIMFIEEIKLVI</sequence>
<proteinExistence type="predicted"/>
<dbReference type="RefSeq" id="WP_109603502.1">
    <property type="nucleotide sequence ID" value="NZ_JAMHJO010000023.1"/>
</dbReference>
<keyword evidence="2" id="KW-1185">Reference proteome</keyword>